<dbReference type="EMBL" id="BAAASR010000002">
    <property type="protein sequence ID" value="GAA2479229.1"/>
    <property type="molecule type" value="Genomic_DNA"/>
</dbReference>
<feature type="domain" description="DUF397" evidence="1">
    <location>
        <begin position="13"/>
        <end position="61"/>
    </location>
</feature>
<dbReference type="RefSeq" id="WP_344356146.1">
    <property type="nucleotide sequence ID" value="NZ_BAAASR010000002.1"/>
</dbReference>
<dbReference type="InterPro" id="IPR007278">
    <property type="entry name" value="DUF397"/>
</dbReference>
<accession>A0ABN3L7J1</accession>
<dbReference type="Pfam" id="PF04149">
    <property type="entry name" value="DUF397"/>
    <property type="match status" value="1"/>
</dbReference>
<evidence type="ECO:0000313" key="3">
    <source>
        <dbReference type="Proteomes" id="UP001499942"/>
    </source>
</evidence>
<evidence type="ECO:0000259" key="1">
    <source>
        <dbReference type="Pfam" id="PF04149"/>
    </source>
</evidence>
<evidence type="ECO:0000313" key="2">
    <source>
        <dbReference type="EMBL" id="GAA2479229.1"/>
    </source>
</evidence>
<keyword evidence="3" id="KW-1185">Reference proteome</keyword>
<dbReference type="Proteomes" id="UP001499942">
    <property type="component" value="Unassembled WGS sequence"/>
</dbReference>
<sequence length="73" mass="7737">MSSSHPITTADSRWFTSSYSNGSGGECVECARTGHGMLVRDSKGRGGPSVAVSGEAWRVFLGWSQESGRSIEV</sequence>
<proteinExistence type="predicted"/>
<organism evidence="2 3">
    <name type="scientific">Streptomyces gobitricini</name>
    <dbReference type="NCBI Taxonomy" id="68211"/>
    <lineage>
        <taxon>Bacteria</taxon>
        <taxon>Bacillati</taxon>
        <taxon>Actinomycetota</taxon>
        <taxon>Actinomycetes</taxon>
        <taxon>Kitasatosporales</taxon>
        <taxon>Streptomycetaceae</taxon>
        <taxon>Streptomyces</taxon>
    </lineage>
</organism>
<protein>
    <recommendedName>
        <fullName evidence="1">DUF397 domain-containing protein</fullName>
    </recommendedName>
</protein>
<reference evidence="2 3" key="1">
    <citation type="journal article" date="2019" name="Int. J. Syst. Evol. Microbiol.">
        <title>The Global Catalogue of Microorganisms (GCM) 10K type strain sequencing project: providing services to taxonomists for standard genome sequencing and annotation.</title>
        <authorList>
            <consortium name="The Broad Institute Genomics Platform"/>
            <consortium name="The Broad Institute Genome Sequencing Center for Infectious Disease"/>
            <person name="Wu L."/>
            <person name="Ma J."/>
        </authorList>
    </citation>
    <scope>NUCLEOTIDE SEQUENCE [LARGE SCALE GENOMIC DNA]</scope>
    <source>
        <strain evidence="2 3">JCM 5062</strain>
    </source>
</reference>
<name>A0ABN3L7J1_9ACTN</name>
<gene>
    <name evidence="2" type="ORF">GCM10010393_07040</name>
</gene>
<comment type="caution">
    <text evidence="2">The sequence shown here is derived from an EMBL/GenBank/DDBJ whole genome shotgun (WGS) entry which is preliminary data.</text>
</comment>